<organism evidence="3 4">
    <name type="scientific">Winogradskyella flava</name>
    <dbReference type="NCBI Taxonomy" id="1884876"/>
    <lineage>
        <taxon>Bacteria</taxon>
        <taxon>Pseudomonadati</taxon>
        <taxon>Bacteroidota</taxon>
        <taxon>Flavobacteriia</taxon>
        <taxon>Flavobacteriales</taxon>
        <taxon>Flavobacteriaceae</taxon>
        <taxon>Winogradskyella</taxon>
    </lineage>
</organism>
<dbReference type="AlphaFoldDB" id="A0A842IUU2"/>
<dbReference type="EMBL" id="JACLCP010000007">
    <property type="protein sequence ID" value="MBC2846741.1"/>
    <property type="molecule type" value="Genomic_DNA"/>
</dbReference>
<proteinExistence type="inferred from homology"/>
<dbReference type="InterPro" id="IPR000801">
    <property type="entry name" value="Esterase-like"/>
</dbReference>
<comment type="caution">
    <text evidence="3">The sequence shown here is derived from an EMBL/GenBank/DDBJ whole genome shotgun (WGS) entry which is preliminary data.</text>
</comment>
<dbReference type="SUPFAM" id="SSF48452">
    <property type="entry name" value="TPR-like"/>
    <property type="match status" value="1"/>
</dbReference>
<reference evidence="3" key="1">
    <citation type="submission" date="2020-08" db="EMBL/GenBank/DDBJ databases">
        <title>Winogradskyella ouciana sp. nov., isolated from the hadal seawater of the Mariana Trench.</title>
        <authorList>
            <person name="He X."/>
        </authorList>
    </citation>
    <scope>NUCLEOTIDE SEQUENCE [LARGE SCALE GENOMIC DNA]</scope>
    <source>
        <strain evidence="3">KCTC 52348</strain>
    </source>
</reference>
<dbReference type="Pfam" id="PF00756">
    <property type="entry name" value="Esterase"/>
    <property type="match status" value="1"/>
</dbReference>
<comment type="similarity">
    <text evidence="1">Belongs to the esterase D family.</text>
</comment>
<dbReference type="InterPro" id="IPR029058">
    <property type="entry name" value="AB_hydrolase_fold"/>
</dbReference>
<keyword evidence="2" id="KW-0378">Hydrolase</keyword>
<keyword evidence="4" id="KW-1185">Reference proteome</keyword>
<evidence type="ECO:0000256" key="1">
    <source>
        <dbReference type="ARBA" id="ARBA00005622"/>
    </source>
</evidence>
<evidence type="ECO:0000256" key="2">
    <source>
        <dbReference type="ARBA" id="ARBA00022801"/>
    </source>
</evidence>
<dbReference type="InterPro" id="IPR052558">
    <property type="entry name" value="Siderophore_Hydrolase_D"/>
</dbReference>
<gene>
    <name evidence="3" type="ORF">H7F21_16660</name>
</gene>
<evidence type="ECO:0000313" key="4">
    <source>
        <dbReference type="Proteomes" id="UP000533900"/>
    </source>
</evidence>
<dbReference type="Proteomes" id="UP000533900">
    <property type="component" value="Unassembled WGS sequence"/>
</dbReference>
<dbReference type="PANTHER" id="PTHR40841:SF2">
    <property type="entry name" value="SIDEROPHORE-DEGRADING ESTERASE (EUROFUNG)"/>
    <property type="match status" value="1"/>
</dbReference>
<sequence length="413" mass="48161">MKKNTLLILTICSIFILHQEIIGQSKTIELEVVDSLFSTSLQENREFWVKLPENYEPNGDQKYPVVYLLDGFSLQNTLETVYNNYWGHYLPHMILVGISNKNNRIKDLTTSQVKMRRGSIMDAETGGAGIFTQFIERELIPHIDNTYPTTPYRTLIGHSYAGLFTINTLFNHNHLFENYIAIDPSMDWDDQKLLKQTKEKLKAKSFKGKSLYVSLAAEQLHMFDEKITIDNIMTDTSEFTLFARSIIDFSKFMESRTESGLNFSWKIYPEDLHGTVPLPSMRDGLIFLFNWYQFKTPERYNNPDTTVGELTELLKKQEEIYLAHFGYHVPPMIEELLNGYGHMNMQMGQTERAHMFFKMNVHYYPKSANAYDSMSGYYETQNDIPNALKFAQKAAELSDNEYYKTRIKELKNK</sequence>
<accession>A0A842IUU2</accession>
<dbReference type="SUPFAM" id="SSF53474">
    <property type="entry name" value="alpha/beta-Hydrolases"/>
    <property type="match status" value="1"/>
</dbReference>
<evidence type="ECO:0000313" key="3">
    <source>
        <dbReference type="EMBL" id="MBC2846741.1"/>
    </source>
</evidence>
<dbReference type="GO" id="GO:0016788">
    <property type="term" value="F:hydrolase activity, acting on ester bonds"/>
    <property type="evidence" value="ECO:0007669"/>
    <property type="project" value="TreeGrafter"/>
</dbReference>
<dbReference type="InterPro" id="IPR011990">
    <property type="entry name" value="TPR-like_helical_dom_sf"/>
</dbReference>
<protein>
    <submittedName>
        <fullName evidence="3">Esterase</fullName>
    </submittedName>
</protein>
<dbReference type="RefSeq" id="WP_185790451.1">
    <property type="nucleotide sequence ID" value="NZ_JACLCP010000007.1"/>
</dbReference>
<dbReference type="PANTHER" id="PTHR40841">
    <property type="entry name" value="SIDEROPHORE TRIACETYLFUSARININE C ESTERASE"/>
    <property type="match status" value="1"/>
</dbReference>
<name>A0A842IUU2_9FLAO</name>
<dbReference type="Gene3D" id="3.40.50.1820">
    <property type="entry name" value="alpha/beta hydrolase"/>
    <property type="match status" value="1"/>
</dbReference>